<reference evidence="2 3" key="1">
    <citation type="submission" date="2024-06" db="EMBL/GenBank/DDBJ databases">
        <title>The Natural Products Discovery Center: Release of the First 8490 Sequenced Strains for Exploring Actinobacteria Biosynthetic Diversity.</title>
        <authorList>
            <person name="Kalkreuter E."/>
            <person name="Kautsar S.A."/>
            <person name="Yang D."/>
            <person name="Bader C.D."/>
            <person name="Teijaro C.N."/>
            <person name="Fluegel L."/>
            <person name="Davis C.M."/>
            <person name="Simpson J.R."/>
            <person name="Lauterbach L."/>
            <person name="Steele A.D."/>
            <person name="Gui C."/>
            <person name="Meng S."/>
            <person name="Li G."/>
            <person name="Viehrig K."/>
            <person name="Ye F."/>
            <person name="Su P."/>
            <person name="Kiefer A.F."/>
            <person name="Nichols A."/>
            <person name="Cepeda A.J."/>
            <person name="Yan W."/>
            <person name="Fan B."/>
            <person name="Jiang Y."/>
            <person name="Adhikari A."/>
            <person name="Zheng C.-J."/>
            <person name="Schuster L."/>
            <person name="Cowan T.M."/>
            <person name="Smanski M.J."/>
            <person name="Chevrette M.G."/>
            <person name="De Carvalho L.P.S."/>
            <person name="Shen B."/>
        </authorList>
    </citation>
    <scope>NUCLEOTIDE SEQUENCE [LARGE SCALE GENOMIC DNA]</scope>
    <source>
        <strain evidence="2 3">NPDC000632</strain>
    </source>
</reference>
<dbReference type="Proteomes" id="UP001490330">
    <property type="component" value="Unassembled WGS sequence"/>
</dbReference>
<organism evidence="2 3">
    <name type="scientific">Streptomyces flaveolus</name>
    <dbReference type="NCBI Taxonomy" id="67297"/>
    <lineage>
        <taxon>Bacteria</taxon>
        <taxon>Bacillati</taxon>
        <taxon>Actinomycetota</taxon>
        <taxon>Actinomycetes</taxon>
        <taxon>Kitasatosporales</taxon>
        <taxon>Streptomycetaceae</taxon>
        <taxon>Streptomyces</taxon>
    </lineage>
</organism>
<dbReference type="EMBL" id="JBEPCV010000097">
    <property type="protein sequence ID" value="MER6910012.1"/>
    <property type="molecule type" value="Genomic_DNA"/>
</dbReference>
<evidence type="ECO:0000313" key="3">
    <source>
        <dbReference type="Proteomes" id="UP001490330"/>
    </source>
</evidence>
<keyword evidence="1" id="KW-0812">Transmembrane</keyword>
<keyword evidence="1" id="KW-0472">Membrane</keyword>
<gene>
    <name evidence="2" type="ORF">ABT322_41255</name>
</gene>
<keyword evidence="3" id="KW-1185">Reference proteome</keyword>
<comment type="caution">
    <text evidence="2">The sequence shown here is derived from an EMBL/GenBank/DDBJ whole genome shotgun (WGS) entry which is preliminary data.</text>
</comment>
<keyword evidence="1" id="KW-1133">Transmembrane helix</keyword>
<name>A0ABV1VU42_9ACTN</name>
<accession>A0ABV1VU42</accession>
<evidence type="ECO:0000256" key="1">
    <source>
        <dbReference type="SAM" id="Phobius"/>
    </source>
</evidence>
<proteinExistence type="predicted"/>
<evidence type="ECO:0000313" key="2">
    <source>
        <dbReference type="EMBL" id="MER6910012.1"/>
    </source>
</evidence>
<dbReference type="RefSeq" id="WP_350726719.1">
    <property type="nucleotide sequence ID" value="NZ_JBEPCO010000111.1"/>
</dbReference>
<feature type="transmembrane region" description="Helical" evidence="1">
    <location>
        <begin position="6"/>
        <end position="25"/>
    </location>
</feature>
<sequence length="43" mass="4603">MQTAGAQWLLVVSTTLTVLAFRAALSPRVSCSRSPFCWAAAPH</sequence>
<protein>
    <submittedName>
        <fullName evidence="2">Uncharacterized protein</fullName>
    </submittedName>
</protein>